<reference evidence="2" key="2">
    <citation type="submission" date="2021-04" db="EMBL/GenBank/DDBJ databases">
        <authorList>
            <person name="Gilroy R."/>
        </authorList>
    </citation>
    <scope>NUCLEOTIDE SEQUENCE</scope>
    <source>
        <strain evidence="2">ChiBcolR8-3208</strain>
    </source>
</reference>
<evidence type="ECO:0000313" key="3">
    <source>
        <dbReference type="Proteomes" id="UP000824214"/>
    </source>
</evidence>
<feature type="non-terminal residue" evidence="2">
    <location>
        <position position="292"/>
    </location>
</feature>
<protein>
    <submittedName>
        <fullName evidence="2">Uncharacterized protein</fullName>
    </submittedName>
</protein>
<organism evidence="2 3">
    <name type="scientific">Candidatus Acutalibacter ornithocaccae</name>
    <dbReference type="NCBI Taxonomy" id="2838416"/>
    <lineage>
        <taxon>Bacteria</taxon>
        <taxon>Bacillati</taxon>
        <taxon>Bacillota</taxon>
        <taxon>Clostridia</taxon>
        <taxon>Eubacteriales</taxon>
        <taxon>Acutalibacteraceae</taxon>
        <taxon>Acutalibacter</taxon>
    </lineage>
</organism>
<comment type="caution">
    <text evidence="2">The sequence shown here is derived from an EMBL/GenBank/DDBJ whole genome shotgun (WGS) entry which is preliminary data.</text>
</comment>
<evidence type="ECO:0000256" key="1">
    <source>
        <dbReference type="SAM" id="MobiDB-lite"/>
    </source>
</evidence>
<dbReference type="EMBL" id="DWXZ01000129">
    <property type="protein sequence ID" value="HJB37628.1"/>
    <property type="molecule type" value="Genomic_DNA"/>
</dbReference>
<proteinExistence type="predicted"/>
<name>A0A9D2LZJ4_9FIRM</name>
<feature type="compositionally biased region" description="Acidic residues" evidence="1">
    <location>
        <begin position="275"/>
        <end position="292"/>
    </location>
</feature>
<reference evidence="2" key="1">
    <citation type="journal article" date="2021" name="PeerJ">
        <title>Extensive microbial diversity within the chicken gut microbiome revealed by metagenomics and culture.</title>
        <authorList>
            <person name="Gilroy R."/>
            <person name="Ravi A."/>
            <person name="Getino M."/>
            <person name="Pursley I."/>
            <person name="Horton D.L."/>
            <person name="Alikhan N.F."/>
            <person name="Baker D."/>
            <person name="Gharbi K."/>
            <person name="Hall N."/>
            <person name="Watson M."/>
            <person name="Adriaenssens E.M."/>
            <person name="Foster-Nyarko E."/>
            <person name="Jarju S."/>
            <person name="Secka A."/>
            <person name="Antonio M."/>
            <person name="Oren A."/>
            <person name="Chaudhuri R.R."/>
            <person name="La Ragione R."/>
            <person name="Hildebrand F."/>
            <person name="Pallen M.J."/>
        </authorList>
    </citation>
    <scope>NUCLEOTIDE SEQUENCE</scope>
    <source>
        <strain evidence="2">ChiBcolR8-3208</strain>
    </source>
</reference>
<dbReference type="AlphaFoldDB" id="A0A9D2LZJ4"/>
<gene>
    <name evidence="2" type="ORF">H9942_06120</name>
</gene>
<accession>A0A9D2LZJ4</accession>
<feature type="region of interest" description="Disordered" evidence="1">
    <location>
        <begin position="269"/>
        <end position="292"/>
    </location>
</feature>
<evidence type="ECO:0000313" key="2">
    <source>
        <dbReference type="EMBL" id="HJB37628.1"/>
    </source>
</evidence>
<dbReference type="Proteomes" id="UP000824214">
    <property type="component" value="Unassembled WGS sequence"/>
</dbReference>
<sequence length="292" mass="32867">MEPNVASSAMSLSLLARNVYCVCFADRDSLDILRGELALARERYFTGGCKTLRVGKREVIRGFEGKLQGKLSRRGFFWRKSAHNVTGTGNLLLEEAFDQKGGYLLVNRDFRNIIASRVFFNKALAWLKSEYYEPWDTQNARVIFKPVDSDDLVERFDWDAAKKRYRSTMLYPVPYLEGDAGQSLLNAQFGEPKLLVSTGEGMFCYCPKEEAQRRKEALADLRQGTLVILPAWEVKEGSLAAPGEPEGPDITFSSLEEYAHIQEPPVKELPAMEAPGEEAVPEEPAPQEEMEA</sequence>